<gene>
    <name evidence="4" type="ORF">UFOPK3564_03116</name>
</gene>
<dbReference type="PANTHER" id="PTHR43833">
    <property type="entry name" value="POTASSIUM CHANNEL PROTEIN 2-RELATED-RELATED"/>
    <property type="match status" value="1"/>
</dbReference>
<keyword evidence="1" id="KW-0633">Potassium transport</keyword>
<accession>A0A6J7JLT1</accession>
<dbReference type="PRINTS" id="PR00335">
    <property type="entry name" value="KUPTAKETRKA"/>
</dbReference>
<keyword evidence="1" id="KW-0813">Transport</keyword>
<evidence type="ECO:0000259" key="3">
    <source>
        <dbReference type="PROSITE" id="PS51201"/>
    </source>
</evidence>
<organism evidence="4">
    <name type="scientific">freshwater metagenome</name>
    <dbReference type="NCBI Taxonomy" id="449393"/>
    <lineage>
        <taxon>unclassified sequences</taxon>
        <taxon>metagenomes</taxon>
        <taxon>ecological metagenomes</taxon>
    </lineage>
</organism>
<dbReference type="InterPro" id="IPR036291">
    <property type="entry name" value="NAD(P)-bd_dom_sf"/>
</dbReference>
<dbReference type="PROSITE" id="PS51201">
    <property type="entry name" value="RCK_N"/>
    <property type="match status" value="1"/>
</dbReference>
<reference evidence="4" key="1">
    <citation type="submission" date="2020-05" db="EMBL/GenBank/DDBJ databases">
        <authorList>
            <person name="Chiriac C."/>
            <person name="Salcher M."/>
            <person name="Ghai R."/>
            <person name="Kavagutti S V."/>
        </authorList>
    </citation>
    <scope>NUCLEOTIDE SEQUENCE</scope>
</reference>
<proteinExistence type="predicted"/>
<dbReference type="Pfam" id="PF02254">
    <property type="entry name" value="TrkA_N"/>
    <property type="match status" value="1"/>
</dbReference>
<dbReference type="InterPro" id="IPR006036">
    <property type="entry name" value="K_uptake_TrkA"/>
</dbReference>
<protein>
    <submittedName>
        <fullName evidence="4">Unannotated protein</fullName>
    </submittedName>
</protein>
<feature type="domain" description="RCK N-terminal" evidence="3">
    <location>
        <begin position="1"/>
        <end position="127"/>
    </location>
</feature>
<name>A0A6J7JLT1_9ZZZZ</name>
<evidence type="ECO:0000256" key="2">
    <source>
        <dbReference type="ARBA" id="ARBA00022958"/>
    </source>
</evidence>
<keyword evidence="2" id="KW-0630">Potassium</keyword>
<dbReference type="AlphaFoldDB" id="A0A6J7JLT1"/>
<dbReference type="GO" id="GO:0005886">
    <property type="term" value="C:plasma membrane"/>
    <property type="evidence" value="ECO:0007669"/>
    <property type="project" value="InterPro"/>
</dbReference>
<dbReference type="Gene3D" id="3.40.50.720">
    <property type="entry name" value="NAD(P)-binding Rossmann-like Domain"/>
    <property type="match status" value="1"/>
</dbReference>
<sequence>MFVLIVGAGRVGSAVAQSMLARGHEVSVLDHDPLSHERLDAGLASSWEETGGRFTVGQGIEVEALREAGIDEADVFIASTSGDNTNLVIAQVAQKRFNVTTVIARVMDPARATWYAEQGVRTICPTLQAISMFESAIVEAS</sequence>
<dbReference type="SUPFAM" id="SSF51735">
    <property type="entry name" value="NAD(P)-binding Rossmann-fold domains"/>
    <property type="match status" value="1"/>
</dbReference>
<keyword evidence="1" id="KW-0406">Ion transport</keyword>
<dbReference type="InterPro" id="IPR003148">
    <property type="entry name" value="RCK_N"/>
</dbReference>
<dbReference type="GO" id="GO:0015079">
    <property type="term" value="F:potassium ion transmembrane transporter activity"/>
    <property type="evidence" value="ECO:0007669"/>
    <property type="project" value="InterPro"/>
</dbReference>
<evidence type="ECO:0000256" key="1">
    <source>
        <dbReference type="ARBA" id="ARBA00022538"/>
    </source>
</evidence>
<dbReference type="EMBL" id="CAFBMK010000272">
    <property type="protein sequence ID" value="CAB4943993.1"/>
    <property type="molecule type" value="Genomic_DNA"/>
</dbReference>
<evidence type="ECO:0000313" key="4">
    <source>
        <dbReference type="EMBL" id="CAB4943993.1"/>
    </source>
</evidence>
<dbReference type="InterPro" id="IPR050721">
    <property type="entry name" value="Trk_Ktr_HKT_K-transport"/>
</dbReference>
<dbReference type="PANTHER" id="PTHR43833:SF8">
    <property type="entry name" value="TRK SYSTEM POTASSIUM UPTAKE PROTEIN TRKA"/>
    <property type="match status" value="1"/>
</dbReference>